<proteinExistence type="predicted"/>
<dbReference type="PANTHER" id="PTHR11006:SF4">
    <property type="entry name" value="PROTEIN ARGININE N-METHYLTRANSFERASE 7"/>
    <property type="match status" value="1"/>
</dbReference>
<gene>
    <name evidence="1" type="ORF">DB31_6010</name>
</gene>
<evidence type="ECO:0000313" key="1">
    <source>
        <dbReference type="EMBL" id="KFE60139.1"/>
    </source>
</evidence>
<dbReference type="Gene3D" id="2.70.160.11">
    <property type="entry name" value="Hnrnp arginine n-methyltransferase1"/>
    <property type="match status" value="1"/>
</dbReference>
<dbReference type="GO" id="GO:0016274">
    <property type="term" value="F:protein-arginine N-methyltransferase activity"/>
    <property type="evidence" value="ECO:0007669"/>
    <property type="project" value="InterPro"/>
</dbReference>
<dbReference type="EMBL" id="JMCB01000031">
    <property type="protein sequence ID" value="KFE60139.1"/>
    <property type="molecule type" value="Genomic_DNA"/>
</dbReference>
<organism evidence="1 2">
    <name type="scientific">Hyalangium minutum</name>
    <dbReference type="NCBI Taxonomy" id="394096"/>
    <lineage>
        <taxon>Bacteria</taxon>
        <taxon>Pseudomonadati</taxon>
        <taxon>Myxococcota</taxon>
        <taxon>Myxococcia</taxon>
        <taxon>Myxococcales</taxon>
        <taxon>Cystobacterineae</taxon>
        <taxon>Archangiaceae</taxon>
        <taxon>Hyalangium</taxon>
    </lineage>
</organism>
<keyword evidence="1" id="KW-0489">Methyltransferase</keyword>
<dbReference type="RefSeq" id="WP_044199427.1">
    <property type="nucleotide sequence ID" value="NZ_JMCB01000031.1"/>
</dbReference>
<dbReference type="OrthoDB" id="5383291at2"/>
<comment type="caution">
    <text evidence="1">The sequence shown here is derived from an EMBL/GenBank/DDBJ whole genome shotgun (WGS) entry which is preliminary data.</text>
</comment>
<keyword evidence="2" id="KW-1185">Reference proteome</keyword>
<sequence length="332" mass="38456">MLNLFDLPRQALFDLQSRLRHHPLVNTLRHVLPDSLTLSSPAPHDPTLADPERVEAYRQAIGRYVRPGQVVMDVSTGAGLRTLLAAHRSPRKLYAVDPSRHLDTARWVARRHGLSEQIDFVREHPQRFMPPDKKVDVLLHEQMGPALFDRGLVSQLVELRTRLLRPGGRILPHRFELFIEPVQLRDEACLPFIWSQRLPSVDFSCLQTLREAMSPSYFTRLIHSYEVSHLLCEPAPVLVFDLETVRPGDLTRHFHVTRPIQHEGRLDGFCVFYRAAFDEDTSFAASPQRPQNPTPMLLLRVDSRVFTRSQVLHFELEMPELEEVTSWRWHFA</sequence>
<dbReference type="CDD" id="cd02440">
    <property type="entry name" value="AdoMet_MTases"/>
    <property type="match status" value="1"/>
</dbReference>
<keyword evidence="1" id="KW-0808">Transferase</keyword>
<evidence type="ECO:0000313" key="2">
    <source>
        <dbReference type="Proteomes" id="UP000028725"/>
    </source>
</evidence>
<dbReference type="GO" id="GO:0032259">
    <property type="term" value="P:methylation"/>
    <property type="evidence" value="ECO:0007669"/>
    <property type="project" value="UniProtKB-KW"/>
</dbReference>
<dbReference type="InterPro" id="IPR025799">
    <property type="entry name" value="Arg_MeTrfase"/>
</dbReference>
<dbReference type="InterPro" id="IPR029063">
    <property type="entry name" value="SAM-dependent_MTases_sf"/>
</dbReference>
<dbReference type="AlphaFoldDB" id="A0A085VXH6"/>
<reference evidence="1 2" key="1">
    <citation type="submission" date="2014-04" db="EMBL/GenBank/DDBJ databases">
        <title>Genome assembly of Hyalangium minutum DSM 14724.</title>
        <authorList>
            <person name="Sharma G."/>
            <person name="Subramanian S."/>
        </authorList>
    </citation>
    <scope>NUCLEOTIDE SEQUENCE [LARGE SCALE GENOMIC DNA]</scope>
    <source>
        <strain evidence="1 2">DSM 14724</strain>
    </source>
</reference>
<dbReference type="PANTHER" id="PTHR11006">
    <property type="entry name" value="PROTEIN ARGININE N-METHYLTRANSFERASE"/>
    <property type="match status" value="1"/>
</dbReference>
<dbReference type="Proteomes" id="UP000028725">
    <property type="component" value="Unassembled WGS sequence"/>
</dbReference>
<dbReference type="STRING" id="394096.DB31_6010"/>
<dbReference type="SUPFAM" id="SSF53335">
    <property type="entry name" value="S-adenosyl-L-methionine-dependent methyltransferases"/>
    <property type="match status" value="1"/>
</dbReference>
<accession>A0A085VXH6</accession>
<dbReference type="GO" id="GO:0042054">
    <property type="term" value="F:histone methyltransferase activity"/>
    <property type="evidence" value="ECO:0007669"/>
    <property type="project" value="TreeGrafter"/>
</dbReference>
<protein>
    <submittedName>
        <fullName evidence="1">Protein arginine N-methyltransferase 1</fullName>
    </submittedName>
</protein>
<dbReference type="Gene3D" id="3.40.50.150">
    <property type="entry name" value="Vaccinia Virus protein VP39"/>
    <property type="match status" value="1"/>
</dbReference>
<name>A0A085VXH6_9BACT</name>